<evidence type="ECO:0000313" key="12">
    <source>
        <dbReference type="EMBL" id="MBE2987132.1"/>
    </source>
</evidence>
<dbReference type="FunFam" id="1.10.10.10:FF:000214">
    <property type="entry name" value="Methylated-DNA--protein-cysteine methyltransferase"/>
    <property type="match status" value="1"/>
</dbReference>
<evidence type="ECO:0000259" key="11">
    <source>
        <dbReference type="Pfam" id="PF02870"/>
    </source>
</evidence>
<dbReference type="Pfam" id="PF01035">
    <property type="entry name" value="DNA_binding_1"/>
    <property type="match status" value="1"/>
</dbReference>
<feature type="active site" description="Nucleophile; methyl group acceptor" evidence="9">
    <location>
        <position position="120"/>
    </location>
</feature>
<evidence type="ECO:0000256" key="7">
    <source>
        <dbReference type="ARBA" id="ARBA00023204"/>
    </source>
</evidence>
<dbReference type="AlphaFoldDB" id="A0AAW3ZYM4"/>
<comment type="similarity">
    <text evidence="2 9">Belongs to the MGMT family.</text>
</comment>
<keyword evidence="7 9" id="KW-0234">DNA repair</keyword>
<dbReference type="InterPro" id="IPR008332">
    <property type="entry name" value="MethylG_MeTrfase_N"/>
</dbReference>
<dbReference type="InterPro" id="IPR036217">
    <property type="entry name" value="MethylDNA_cys_MeTrfase_DNAb"/>
</dbReference>
<dbReference type="Proteomes" id="UP000650616">
    <property type="component" value="Unassembled WGS sequence"/>
</dbReference>
<dbReference type="CDD" id="cd06445">
    <property type="entry name" value="ATase"/>
    <property type="match status" value="1"/>
</dbReference>
<keyword evidence="6 9" id="KW-0227">DNA damage</keyword>
<dbReference type="EMBL" id="JADBHS010000019">
    <property type="protein sequence ID" value="MBE2987132.1"/>
    <property type="molecule type" value="Genomic_DNA"/>
</dbReference>
<dbReference type="PANTHER" id="PTHR10815:SF5">
    <property type="entry name" value="METHYLATED-DNA--PROTEIN-CYSTEINE METHYLTRANSFERASE"/>
    <property type="match status" value="1"/>
</dbReference>
<keyword evidence="4 9" id="KW-0489">Methyltransferase</keyword>
<dbReference type="HAMAP" id="MF_00772">
    <property type="entry name" value="OGT"/>
    <property type="match status" value="1"/>
</dbReference>
<dbReference type="GO" id="GO:0005737">
    <property type="term" value="C:cytoplasm"/>
    <property type="evidence" value="ECO:0007669"/>
    <property type="project" value="UniProtKB-SubCell"/>
</dbReference>
<protein>
    <recommendedName>
        <fullName evidence="9">Methylated-DNA--protein-cysteine methyltransferase</fullName>
        <ecNumber evidence="9">2.1.1.63</ecNumber>
    </recommendedName>
    <alternativeName>
        <fullName evidence="9">6-O-methylguanine-DNA methyltransferase</fullName>
        <shortName evidence="9">MGMT</shortName>
    </alternativeName>
    <alternativeName>
        <fullName evidence="9">O-6-methylguanine-DNA-alkyltransferase</fullName>
    </alternativeName>
</protein>
<gene>
    <name evidence="12" type="ORF">CCAL12919_08400</name>
    <name evidence="13" type="ORF">CCAL9337_08875</name>
</gene>
<dbReference type="PROSITE" id="PS00374">
    <property type="entry name" value="MGMT"/>
    <property type="match status" value="1"/>
</dbReference>
<organism evidence="13 14">
    <name type="scientific">Campylobacter californiensis</name>
    <dbReference type="NCBI Taxonomy" id="1032243"/>
    <lineage>
        <taxon>Bacteria</taxon>
        <taxon>Pseudomonadati</taxon>
        <taxon>Campylobacterota</taxon>
        <taxon>Epsilonproteobacteria</taxon>
        <taxon>Campylobacterales</taxon>
        <taxon>Campylobacteraceae</taxon>
        <taxon>Campylobacter</taxon>
    </lineage>
</organism>
<proteinExistence type="inferred from homology"/>
<dbReference type="SUPFAM" id="SSF46767">
    <property type="entry name" value="Methylated DNA-protein cysteine methyltransferase, C-terminal domain"/>
    <property type="match status" value="1"/>
</dbReference>
<dbReference type="GO" id="GO:0003908">
    <property type="term" value="F:methylated-DNA-[protein]-cysteine S-methyltransferase activity"/>
    <property type="evidence" value="ECO:0007669"/>
    <property type="project" value="UniProtKB-UniRule"/>
</dbReference>
<sequence length="153" mass="16692">MDKAYFSSLIGILEILGDKNGISEINFVDKFIKTDVKEPNLKLCLDELEAYFSGKLKNFSVRLNIQATPFQKSVYKALLNIPYGTTATYSDVAKMIHNQKAQRAVGSANAKNKIPIIIPCHRVVGANSLGGYSGAGGLKTKEILLNLEKGNLS</sequence>
<reference evidence="12 15" key="2">
    <citation type="submission" date="2020-10" db="EMBL/GenBank/DDBJ databases">
        <title>Campylobacter californiensis sp. nov. isolated from cattle and feral swine in California.</title>
        <authorList>
            <person name="Miller W.G."/>
        </authorList>
    </citation>
    <scope>NUCLEOTIDE SEQUENCE [LARGE SCALE GENOMIC DNA]</scope>
    <source>
        <strain evidence="12 15">RM12919</strain>
    </source>
</reference>
<dbReference type="Pfam" id="PF02870">
    <property type="entry name" value="Methyltransf_1N"/>
    <property type="match status" value="1"/>
</dbReference>
<evidence type="ECO:0000256" key="6">
    <source>
        <dbReference type="ARBA" id="ARBA00022763"/>
    </source>
</evidence>
<evidence type="ECO:0000313" key="14">
    <source>
        <dbReference type="Proteomes" id="UP000650616"/>
    </source>
</evidence>
<evidence type="ECO:0000256" key="8">
    <source>
        <dbReference type="ARBA" id="ARBA00049348"/>
    </source>
</evidence>
<evidence type="ECO:0000256" key="9">
    <source>
        <dbReference type="HAMAP-Rule" id="MF_00772"/>
    </source>
</evidence>
<dbReference type="InterPro" id="IPR014048">
    <property type="entry name" value="MethylDNA_cys_MeTrfase_DNA-bd"/>
</dbReference>
<dbReference type="InterPro" id="IPR036631">
    <property type="entry name" value="MGMT_N_sf"/>
</dbReference>
<keyword evidence="14" id="KW-1185">Reference proteome</keyword>
<evidence type="ECO:0000256" key="3">
    <source>
        <dbReference type="ARBA" id="ARBA00022490"/>
    </source>
</evidence>
<name>A0AAW3ZYM4_9BACT</name>
<dbReference type="Gene3D" id="1.10.10.10">
    <property type="entry name" value="Winged helix-like DNA-binding domain superfamily/Winged helix DNA-binding domain"/>
    <property type="match status" value="1"/>
</dbReference>
<comment type="caution">
    <text evidence="13">The sequence shown here is derived from an EMBL/GenBank/DDBJ whole genome shotgun (WGS) entry which is preliminary data.</text>
</comment>
<evidence type="ECO:0000256" key="1">
    <source>
        <dbReference type="ARBA" id="ARBA00001286"/>
    </source>
</evidence>
<comment type="catalytic activity">
    <reaction evidence="8 9">
        <text>a 6-O-methyl-2'-deoxyguanosine in DNA + L-cysteinyl-[protein] = S-methyl-L-cysteinyl-[protein] + a 2'-deoxyguanosine in DNA</text>
        <dbReference type="Rhea" id="RHEA:24000"/>
        <dbReference type="Rhea" id="RHEA-COMP:10131"/>
        <dbReference type="Rhea" id="RHEA-COMP:10132"/>
        <dbReference type="Rhea" id="RHEA-COMP:11367"/>
        <dbReference type="Rhea" id="RHEA-COMP:11368"/>
        <dbReference type="ChEBI" id="CHEBI:29950"/>
        <dbReference type="ChEBI" id="CHEBI:82612"/>
        <dbReference type="ChEBI" id="CHEBI:85445"/>
        <dbReference type="ChEBI" id="CHEBI:85448"/>
        <dbReference type="EC" id="2.1.1.63"/>
    </reaction>
</comment>
<evidence type="ECO:0000313" key="15">
    <source>
        <dbReference type="Proteomes" id="UP001318760"/>
    </source>
</evidence>
<accession>A0AAW3ZYM4</accession>
<dbReference type="GO" id="GO:0032259">
    <property type="term" value="P:methylation"/>
    <property type="evidence" value="ECO:0007669"/>
    <property type="project" value="UniProtKB-KW"/>
</dbReference>
<dbReference type="RefSeq" id="WP_170017205.1">
    <property type="nucleotide sequence ID" value="NZ_CP012545.1"/>
</dbReference>
<evidence type="ECO:0000256" key="5">
    <source>
        <dbReference type="ARBA" id="ARBA00022679"/>
    </source>
</evidence>
<dbReference type="EMBL" id="LIWG01000015">
    <property type="protein sequence ID" value="MBE3608831.1"/>
    <property type="molecule type" value="Genomic_DNA"/>
</dbReference>
<reference evidence="13 14" key="1">
    <citation type="submission" date="2015-08" db="EMBL/GenBank/DDBJ databases">
        <title>Comparative genomics of the Campylobacter concisus group.</title>
        <authorList>
            <person name="Yee E."/>
            <person name="Chapman M.H."/>
            <person name="Huynh S."/>
            <person name="Bono J.L."/>
            <person name="On S.L."/>
            <person name="St Leger J."/>
            <person name="Foster G."/>
            <person name="Parker C.T."/>
            <person name="Miller W.G."/>
        </authorList>
    </citation>
    <scope>NUCLEOTIDE SEQUENCE [LARGE SCALE GENOMIC DNA]</scope>
    <source>
        <strain evidence="13 14">RM9337</strain>
    </source>
</reference>
<dbReference type="InterPro" id="IPR001497">
    <property type="entry name" value="MethylDNA_cys_MeTrfase_AS"/>
</dbReference>
<dbReference type="EC" id="2.1.1.63" evidence="9"/>
<dbReference type="NCBIfam" id="TIGR00589">
    <property type="entry name" value="ogt"/>
    <property type="match status" value="1"/>
</dbReference>
<dbReference type="GO" id="GO:0006307">
    <property type="term" value="P:DNA alkylation repair"/>
    <property type="evidence" value="ECO:0007669"/>
    <property type="project" value="UniProtKB-UniRule"/>
</dbReference>
<evidence type="ECO:0000313" key="13">
    <source>
        <dbReference type="EMBL" id="MBE3608831.1"/>
    </source>
</evidence>
<feature type="domain" description="Methylated-DNA-[protein]-cysteine S-methyltransferase DNA binding" evidence="10">
    <location>
        <begin position="69"/>
        <end position="149"/>
    </location>
</feature>
<evidence type="ECO:0000259" key="10">
    <source>
        <dbReference type="Pfam" id="PF01035"/>
    </source>
</evidence>
<feature type="domain" description="Methylguanine DNA methyltransferase ribonuclease-like" evidence="11">
    <location>
        <begin position="3"/>
        <end position="64"/>
    </location>
</feature>
<comment type="function">
    <text evidence="9">Involved in the cellular defense against the biological effects of O6-methylguanine (O6-MeG) and O4-methylthymine (O4-MeT) in DNA. Repairs the methylated nucleobase in DNA by stoichiometrically transferring the methyl group to a cysteine residue in the enzyme. This is a suicide reaction: the enzyme is irreversibly inactivated.</text>
</comment>
<comment type="miscellaneous">
    <text evidence="9">This enzyme catalyzes only one turnover and therefore is not strictly catalytic. According to one definition, an enzyme is a biocatalyst that acts repeatedly and over many reaction cycles.</text>
</comment>
<comment type="subcellular location">
    <subcellularLocation>
        <location evidence="9">Cytoplasm</location>
    </subcellularLocation>
</comment>
<dbReference type="Gene3D" id="3.30.160.70">
    <property type="entry name" value="Methylated DNA-protein cysteine methyltransferase domain"/>
    <property type="match status" value="1"/>
</dbReference>
<dbReference type="InterPro" id="IPR023546">
    <property type="entry name" value="MGMT"/>
</dbReference>
<dbReference type="Proteomes" id="UP001318760">
    <property type="component" value="Unassembled WGS sequence"/>
</dbReference>
<dbReference type="PANTHER" id="PTHR10815">
    <property type="entry name" value="METHYLATED-DNA--PROTEIN-CYSTEINE METHYLTRANSFERASE"/>
    <property type="match status" value="1"/>
</dbReference>
<evidence type="ECO:0000256" key="4">
    <source>
        <dbReference type="ARBA" id="ARBA00022603"/>
    </source>
</evidence>
<keyword evidence="3 9" id="KW-0963">Cytoplasm</keyword>
<comment type="catalytic activity">
    <reaction evidence="1 9">
        <text>a 4-O-methyl-thymidine in DNA + L-cysteinyl-[protein] = a thymidine in DNA + S-methyl-L-cysteinyl-[protein]</text>
        <dbReference type="Rhea" id="RHEA:53428"/>
        <dbReference type="Rhea" id="RHEA-COMP:10131"/>
        <dbReference type="Rhea" id="RHEA-COMP:10132"/>
        <dbReference type="Rhea" id="RHEA-COMP:13555"/>
        <dbReference type="Rhea" id="RHEA-COMP:13556"/>
        <dbReference type="ChEBI" id="CHEBI:29950"/>
        <dbReference type="ChEBI" id="CHEBI:82612"/>
        <dbReference type="ChEBI" id="CHEBI:137386"/>
        <dbReference type="ChEBI" id="CHEBI:137387"/>
        <dbReference type="EC" id="2.1.1.63"/>
    </reaction>
</comment>
<evidence type="ECO:0000256" key="2">
    <source>
        <dbReference type="ARBA" id="ARBA00008711"/>
    </source>
</evidence>
<keyword evidence="5 9" id="KW-0808">Transferase</keyword>
<dbReference type="InterPro" id="IPR036388">
    <property type="entry name" value="WH-like_DNA-bd_sf"/>
</dbReference>
<dbReference type="SUPFAM" id="SSF53155">
    <property type="entry name" value="Methylated DNA-protein cysteine methyltransferase domain"/>
    <property type="match status" value="1"/>
</dbReference>